<reference evidence="1 2" key="1">
    <citation type="submission" date="2019-08" db="EMBL/GenBank/DDBJ databases">
        <title>In-depth cultivation of the pig gut microbiome towards novel bacterial diversity and tailored functional studies.</title>
        <authorList>
            <person name="Wylensek D."/>
            <person name="Hitch T.C.A."/>
            <person name="Clavel T."/>
        </authorList>
    </citation>
    <scope>NUCLEOTIDE SEQUENCE [LARGE SCALE GENOMIC DNA]</scope>
    <source>
        <strain evidence="1 2">WCA-383-APC-5B</strain>
    </source>
</reference>
<gene>
    <name evidence="1" type="ORF">FYJ33_14285</name>
</gene>
<dbReference type="Proteomes" id="UP000460287">
    <property type="component" value="Unassembled WGS sequence"/>
</dbReference>
<evidence type="ECO:0000313" key="2">
    <source>
        <dbReference type="Proteomes" id="UP000460287"/>
    </source>
</evidence>
<organism evidence="1 2">
    <name type="scientific">Inconstantimicrobium porci</name>
    <dbReference type="NCBI Taxonomy" id="2652291"/>
    <lineage>
        <taxon>Bacteria</taxon>
        <taxon>Bacillati</taxon>
        <taxon>Bacillota</taxon>
        <taxon>Clostridia</taxon>
        <taxon>Eubacteriales</taxon>
        <taxon>Clostridiaceae</taxon>
        <taxon>Inconstantimicrobium</taxon>
    </lineage>
</organism>
<protein>
    <submittedName>
        <fullName evidence="1">Uncharacterized protein</fullName>
    </submittedName>
</protein>
<proteinExistence type="predicted"/>
<evidence type="ECO:0000313" key="1">
    <source>
        <dbReference type="EMBL" id="MSR92505.1"/>
    </source>
</evidence>
<dbReference type="AlphaFoldDB" id="A0A7X2T2Q3"/>
<sequence length="347" mass="40400">MKSVDKELTKWFINKIENEYKGEISLVLGRKGACKIPTDSNDVAIDYFIPACDHGFTLARTFIIGDKGYDFFPMTWERVEGLASLNENLTFCLADSEILYSRSEADTERFKLLQKTLMDNLKDSDFIRKKSLEKISMAMEIYKNMIFETSLCNVRKAAGAIAQYLHEAVTIINGTYPKGDYGYAKIIKQMKEMKNKPAKFTSVYERILGADDVKSIVELSFELISDTREFFKQYIVEKKYKTYNFKELAGWYEETKYTFRRIKYACENNECEAAFSWSCYIQIELDILSDESGMEKMNLLDNYCKDNLRKLSDSVDTIEKYILSVITENNVVLRKYKDIDEFLKCSK</sequence>
<name>A0A7X2T2Q3_9CLOT</name>
<dbReference type="EMBL" id="VULX01000034">
    <property type="protein sequence ID" value="MSR92505.1"/>
    <property type="molecule type" value="Genomic_DNA"/>
</dbReference>
<accession>A0A7X2T2Q3</accession>
<keyword evidence="2" id="KW-1185">Reference proteome</keyword>
<comment type="caution">
    <text evidence="1">The sequence shown here is derived from an EMBL/GenBank/DDBJ whole genome shotgun (WGS) entry which is preliminary data.</text>
</comment>
<dbReference type="RefSeq" id="WP_154532469.1">
    <property type="nucleotide sequence ID" value="NZ_JAQXTV010000045.1"/>
</dbReference>